<dbReference type="InterPro" id="IPR058780">
    <property type="entry name" value="YhfM-like_dom"/>
</dbReference>
<name>A0ABT7L7I1_9BACI</name>
<feature type="domain" description="YhfM-like" evidence="1">
    <location>
        <begin position="50"/>
        <end position="139"/>
    </location>
</feature>
<evidence type="ECO:0000313" key="3">
    <source>
        <dbReference type="Proteomes" id="UP001235343"/>
    </source>
</evidence>
<accession>A0ABT7L7I1</accession>
<evidence type="ECO:0000259" key="1">
    <source>
        <dbReference type="Pfam" id="PF26353"/>
    </source>
</evidence>
<evidence type="ECO:0000313" key="2">
    <source>
        <dbReference type="EMBL" id="MDL4841783.1"/>
    </source>
</evidence>
<dbReference type="RefSeq" id="WP_285933065.1">
    <property type="nucleotide sequence ID" value="NZ_JASTZU010000048.1"/>
</dbReference>
<sequence length="141" mass="15869">MKTMYCLLIFLVLFVIVGCQISGETMVLLDEKIEVINVSAGNEVGNINTNTIISLTDKESIEALETVIRTAVKQKVDVNNSTPDFDILVEYAEGFPGHPIHLWLAEDEEPSTLMYIVDEERVTYKTTSKSTIQLRELLMTK</sequence>
<gene>
    <name evidence="2" type="ORF">QQS35_15185</name>
</gene>
<proteinExistence type="predicted"/>
<keyword evidence="3" id="KW-1185">Reference proteome</keyword>
<reference evidence="2 3" key="1">
    <citation type="submission" date="2023-06" db="EMBL/GenBank/DDBJ databases">
        <title>Aquibacillus rhizosphaerae LR5S19.</title>
        <authorList>
            <person name="Sun J.-Q."/>
        </authorList>
    </citation>
    <scope>NUCLEOTIDE SEQUENCE [LARGE SCALE GENOMIC DNA]</scope>
    <source>
        <strain evidence="2 3">LR5S19</strain>
    </source>
</reference>
<dbReference type="Proteomes" id="UP001235343">
    <property type="component" value="Unassembled WGS sequence"/>
</dbReference>
<organism evidence="2 3">
    <name type="scientific">Aquibacillus rhizosphaerae</name>
    <dbReference type="NCBI Taxonomy" id="3051431"/>
    <lineage>
        <taxon>Bacteria</taxon>
        <taxon>Bacillati</taxon>
        <taxon>Bacillota</taxon>
        <taxon>Bacilli</taxon>
        <taxon>Bacillales</taxon>
        <taxon>Bacillaceae</taxon>
        <taxon>Aquibacillus</taxon>
    </lineage>
</organism>
<dbReference type="PROSITE" id="PS51257">
    <property type="entry name" value="PROKAR_LIPOPROTEIN"/>
    <property type="match status" value="1"/>
</dbReference>
<dbReference type="EMBL" id="JASTZU010000048">
    <property type="protein sequence ID" value="MDL4841783.1"/>
    <property type="molecule type" value="Genomic_DNA"/>
</dbReference>
<protein>
    <recommendedName>
        <fullName evidence="1">YhfM-like domain-containing protein</fullName>
    </recommendedName>
</protein>
<dbReference type="Pfam" id="PF26353">
    <property type="entry name" value="YhfM"/>
    <property type="match status" value="1"/>
</dbReference>
<comment type="caution">
    <text evidence="2">The sequence shown here is derived from an EMBL/GenBank/DDBJ whole genome shotgun (WGS) entry which is preliminary data.</text>
</comment>